<dbReference type="Gene3D" id="3.40.50.970">
    <property type="match status" value="2"/>
</dbReference>
<dbReference type="PANTHER" id="PTHR42916">
    <property type="entry name" value="2-SUCCINYL-5-ENOLPYRUVYL-6-HYDROXY-3-CYCLOHEXENE-1-CARBOXYLATE SYNTHASE"/>
    <property type="match status" value="1"/>
</dbReference>
<dbReference type="GO" id="GO:0009234">
    <property type="term" value="P:menaquinone biosynthetic process"/>
    <property type="evidence" value="ECO:0007669"/>
    <property type="project" value="UniProtKB-UniRule"/>
</dbReference>
<proteinExistence type="inferred from homology"/>
<comment type="function">
    <text evidence="6">Catalyzes the thiamine diphosphate-dependent decarboxylation of 2-oxoglutarate and the subsequent addition of the resulting succinic semialdehyde-thiamine pyrophosphate anion to isochorismate to yield 2-succinyl-5-enolpyruvyl-6-hydroxy-3-cyclohexene-1-carboxylate (SEPHCHC).</text>
</comment>
<evidence type="ECO:0000256" key="6">
    <source>
        <dbReference type="HAMAP-Rule" id="MF_01659"/>
    </source>
</evidence>
<comment type="cofactor">
    <cofactor evidence="6">
        <name>Mg(2+)</name>
        <dbReference type="ChEBI" id="CHEBI:18420"/>
    </cofactor>
    <cofactor evidence="6">
        <name>Mn(2+)</name>
        <dbReference type="ChEBI" id="CHEBI:29035"/>
    </cofactor>
</comment>
<sequence length="562" mass="56798">MNGSTAQARVLVDELARAGVTDAVLCPGSRNAPPAFALARADERGTVRLHVRIDERAAGFLALGLSLASGRPVPVVVTSGTAAANLHPAVLEASHSGVPLLVLTADRPPELVGTGASQTVDQAGLYGGAVRWAGALPVPVGTTEPEARRWRAVVARMFAAAAGAGAGAPGPVHLDLPYTDPLVPDDDPAGPDTGYHDAGLPGADLPAGRPGGAPWTAVSRPVRALPPLELDPGARTLVVAGAGGPAADPGLLGGAPLVAEPSSCWWAHALRTAPWLLDRPELRPTQIVVLGRPTLHRGVAALLADPSVAVFADPGPDGAPWTDVAGTVRAVGALPALSPPEDWVRSWRDADRAAATSLDTALDDGTAAGAPGLRLARDLVAAQPDGGQLVLGSSNPVRDVALAAVPRSGLTVRSNRGVAGIDGTVSTALGAALAHPGPTALLLGDLTLLHDTTGLVVGPGEPSPDLTVTVLDDDGGGIFHLLEQGGPSHAHAFERIFGTPTGVDLVALARAAGWRATDWGGDAGELAARPGSGRRLVRVAAHRAGLRDAHAELRRVVVAALD</sequence>
<dbReference type="UniPathway" id="UPA00079"/>
<keyword evidence="9" id="KW-1185">Reference proteome</keyword>
<comment type="catalytic activity">
    <reaction evidence="6">
        <text>isochorismate + 2-oxoglutarate + H(+) = 5-enolpyruvoyl-6-hydroxy-2-succinyl-cyclohex-3-ene-1-carboxylate + CO2</text>
        <dbReference type="Rhea" id="RHEA:25593"/>
        <dbReference type="ChEBI" id="CHEBI:15378"/>
        <dbReference type="ChEBI" id="CHEBI:16526"/>
        <dbReference type="ChEBI" id="CHEBI:16810"/>
        <dbReference type="ChEBI" id="CHEBI:29780"/>
        <dbReference type="ChEBI" id="CHEBI:58818"/>
        <dbReference type="EC" id="2.2.1.9"/>
    </reaction>
</comment>
<evidence type="ECO:0000256" key="3">
    <source>
        <dbReference type="ARBA" id="ARBA00022842"/>
    </source>
</evidence>
<keyword evidence="2 6" id="KW-0479">Metal-binding</keyword>
<comment type="subunit">
    <text evidence="6">Homodimer.</text>
</comment>
<organism evidence="8 9">
    <name type="scientific">Pseudonocardia alni</name>
    <name type="common">Amycolata alni</name>
    <dbReference type="NCBI Taxonomy" id="33907"/>
    <lineage>
        <taxon>Bacteria</taxon>
        <taxon>Bacillati</taxon>
        <taxon>Actinomycetota</taxon>
        <taxon>Actinomycetes</taxon>
        <taxon>Pseudonocardiales</taxon>
        <taxon>Pseudonocardiaceae</taxon>
        <taxon>Pseudonocardia</taxon>
    </lineage>
</organism>
<evidence type="ECO:0000313" key="8">
    <source>
        <dbReference type="EMBL" id="NYG03451.1"/>
    </source>
</evidence>
<comment type="similarity">
    <text evidence="6">Belongs to the TPP enzyme family. MenD subfamily.</text>
</comment>
<keyword evidence="6" id="KW-0474">Menaquinone biosynthesis</keyword>
<dbReference type="GO" id="GO:0030976">
    <property type="term" value="F:thiamine pyrophosphate binding"/>
    <property type="evidence" value="ECO:0007669"/>
    <property type="project" value="UniProtKB-UniRule"/>
</dbReference>
<dbReference type="NCBIfam" id="TIGR00173">
    <property type="entry name" value="menD"/>
    <property type="match status" value="1"/>
</dbReference>
<keyword evidence="5 6" id="KW-0464">Manganese</keyword>
<reference evidence="8 9" key="1">
    <citation type="submission" date="2020-07" db="EMBL/GenBank/DDBJ databases">
        <title>Sequencing the genomes of 1000 actinobacteria strains.</title>
        <authorList>
            <person name="Klenk H.-P."/>
        </authorList>
    </citation>
    <scope>NUCLEOTIDE SEQUENCE [LARGE SCALE GENOMIC DNA]</scope>
    <source>
        <strain evidence="8 9">DSM 44749</strain>
    </source>
</reference>
<dbReference type="GO" id="GO:0000287">
    <property type="term" value="F:magnesium ion binding"/>
    <property type="evidence" value="ECO:0007669"/>
    <property type="project" value="UniProtKB-UniRule"/>
</dbReference>
<dbReference type="SUPFAM" id="SSF52518">
    <property type="entry name" value="Thiamin diphosphate-binding fold (THDP-binding)"/>
    <property type="match status" value="2"/>
</dbReference>
<dbReference type="GO" id="GO:0070204">
    <property type="term" value="F:2-succinyl-5-enolpyruvyl-6-hydroxy-3-cyclohexene-1-carboxylic-acid synthase activity"/>
    <property type="evidence" value="ECO:0007669"/>
    <property type="project" value="UniProtKB-UniRule"/>
</dbReference>
<dbReference type="Proteomes" id="UP000549695">
    <property type="component" value="Unassembled WGS sequence"/>
</dbReference>
<dbReference type="EMBL" id="JACCCZ010000001">
    <property type="protein sequence ID" value="NYG03451.1"/>
    <property type="molecule type" value="Genomic_DNA"/>
</dbReference>
<evidence type="ECO:0000256" key="4">
    <source>
        <dbReference type="ARBA" id="ARBA00023052"/>
    </source>
</evidence>
<feature type="domain" description="Thiamine pyrophosphate enzyme N-terminal TPP-binding" evidence="7">
    <location>
        <begin position="8"/>
        <end position="124"/>
    </location>
</feature>
<evidence type="ECO:0000313" key="9">
    <source>
        <dbReference type="Proteomes" id="UP000549695"/>
    </source>
</evidence>
<dbReference type="PIRSF" id="PIRSF004983">
    <property type="entry name" value="MenD"/>
    <property type="match status" value="1"/>
</dbReference>
<accession>A0A852W7U9</accession>
<dbReference type="InterPro" id="IPR004433">
    <property type="entry name" value="MenaQ_synth_MenD"/>
</dbReference>
<protein>
    <recommendedName>
        <fullName evidence="6">2-succinyl-5-enolpyruvyl-6-hydroxy-3-cyclohexene-1-carboxylate synthase</fullName>
        <shortName evidence="6">SEPHCHC synthase</shortName>
        <ecNumber evidence="6">2.2.1.9</ecNumber>
    </recommendedName>
    <alternativeName>
        <fullName evidence="6">Menaquinone biosynthesis protein MenD</fullName>
    </alternativeName>
</protein>
<dbReference type="RefSeq" id="WP_179761775.1">
    <property type="nucleotide sequence ID" value="NZ_BAAAJZ010000003.1"/>
</dbReference>
<dbReference type="UniPathway" id="UPA01057">
    <property type="reaction ID" value="UER00164"/>
</dbReference>
<keyword evidence="4 6" id="KW-0786">Thiamine pyrophosphate</keyword>
<dbReference type="InterPro" id="IPR029061">
    <property type="entry name" value="THDP-binding"/>
</dbReference>
<dbReference type="GeneID" id="98053441"/>
<comment type="caution">
    <text evidence="8">The sequence shown here is derived from an EMBL/GenBank/DDBJ whole genome shotgun (WGS) entry which is preliminary data.</text>
</comment>
<name>A0A852W7U9_PSEA5</name>
<evidence type="ECO:0000256" key="5">
    <source>
        <dbReference type="ARBA" id="ARBA00023211"/>
    </source>
</evidence>
<evidence type="ECO:0000256" key="1">
    <source>
        <dbReference type="ARBA" id="ARBA00022679"/>
    </source>
</evidence>
<dbReference type="PANTHER" id="PTHR42916:SF1">
    <property type="entry name" value="PROTEIN PHYLLO, CHLOROPLASTIC"/>
    <property type="match status" value="1"/>
</dbReference>
<dbReference type="Pfam" id="PF02776">
    <property type="entry name" value="TPP_enzyme_N"/>
    <property type="match status" value="1"/>
</dbReference>
<comment type="cofactor">
    <cofactor evidence="6">
        <name>thiamine diphosphate</name>
        <dbReference type="ChEBI" id="CHEBI:58937"/>
    </cofactor>
    <text evidence="6">Binds 1 thiamine pyrophosphate per subunit.</text>
</comment>
<comment type="pathway">
    <text evidence="6">Quinol/quinone metabolism; 1,4-dihydroxy-2-naphthoate biosynthesis; 1,4-dihydroxy-2-naphthoate from chorismate: step 2/7.</text>
</comment>
<evidence type="ECO:0000259" key="7">
    <source>
        <dbReference type="Pfam" id="PF02776"/>
    </source>
</evidence>
<dbReference type="HAMAP" id="MF_01659">
    <property type="entry name" value="MenD"/>
    <property type="match status" value="1"/>
</dbReference>
<comment type="pathway">
    <text evidence="6">Quinol/quinone metabolism; menaquinone biosynthesis.</text>
</comment>
<evidence type="ECO:0000256" key="2">
    <source>
        <dbReference type="ARBA" id="ARBA00022723"/>
    </source>
</evidence>
<dbReference type="Gene3D" id="3.40.50.1220">
    <property type="entry name" value="TPP-binding domain"/>
    <property type="match status" value="1"/>
</dbReference>
<dbReference type="InterPro" id="IPR012001">
    <property type="entry name" value="Thiamin_PyroP_enz_TPP-bd_dom"/>
</dbReference>
<dbReference type="EC" id="2.2.1.9" evidence="6"/>
<keyword evidence="1 6" id="KW-0808">Transferase</keyword>
<gene>
    <name evidence="6" type="primary">menD</name>
    <name evidence="8" type="ORF">HDA37_003736</name>
</gene>
<dbReference type="GO" id="GO:0030145">
    <property type="term" value="F:manganese ion binding"/>
    <property type="evidence" value="ECO:0007669"/>
    <property type="project" value="UniProtKB-UniRule"/>
</dbReference>
<dbReference type="AlphaFoldDB" id="A0A852W7U9"/>
<dbReference type="CDD" id="cd07037">
    <property type="entry name" value="TPP_PYR_MenD"/>
    <property type="match status" value="1"/>
</dbReference>
<keyword evidence="3 6" id="KW-0460">Magnesium</keyword>